<organism evidence="8 9">
    <name type="scientific">Nothobranchius furzeri</name>
    <name type="common">Turquoise killifish</name>
    <dbReference type="NCBI Taxonomy" id="105023"/>
    <lineage>
        <taxon>Eukaryota</taxon>
        <taxon>Metazoa</taxon>
        <taxon>Chordata</taxon>
        <taxon>Craniata</taxon>
        <taxon>Vertebrata</taxon>
        <taxon>Euteleostomi</taxon>
        <taxon>Actinopterygii</taxon>
        <taxon>Neopterygii</taxon>
        <taxon>Teleostei</taxon>
        <taxon>Neoteleostei</taxon>
        <taxon>Acanthomorphata</taxon>
        <taxon>Ovalentaria</taxon>
        <taxon>Atherinomorphae</taxon>
        <taxon>Cyprinodontiformes</taxon>
        <taxon>Nothobranchiidae</taxon>
        <taxon>Nothobranchius</taxon>
    </lineage>
</organism>
<reference evidence="8" key="1">
    <citation type="submission" date="2014-08" db="EMBL/GenBank/DDBJ databases">
        <authorList>
            <person name="Senf B."/>
            <person name="Petzold A."/>
            <person name="Downie B.R."/>
            <person name="Koch P."/>
            <person name="Platzer M."/>
        </authorList>
    </citation>
    <scope>NUCLEOTIDE SEQUENCE [LARGE SCALE GENOMIC DNA]</scope>
    <source>
        <strain evidence="8">GRZ</strain>
    </source>
</reference>
<accession>A0A8C6LCS7</accession>
<dbReference type="Pfam" id="PF13088">
    <property type="entry name" value="BNR_2"/>
    <property type="match status" value="1"/>
</dbReference>
<keyword evidence="5" id="KW-0119">Carbohydrate metabolism</keyword>
<dbReference type="PANTHER" id="PTHR10628:SF23">
    <property type="entry name" value="SIALIDASE-3"/>
    <property type="match status" value="1"/>
</dbReference>
<evidence type="ECO:0000256" key="2">
    <source>
        <dbReference type="ARBA" id="ARBA00009348"/>
    </source>
</evidence>
<evidence type="ECO:0000313" key="8">
    <source>
        <dbReference type="Ensembl" id="ENSNFUP00015017017.1"/>
    </source>
</evidence>
<dbReference type="AlphaFoldDB" id="A0A8C6LCS7"/>
<dbReference type="InterPro" id="IPR011040">
    <property type="entry name" value="Sialidase"/>
</dbReference>
<proteinExistence type="inferred from homology"/>
<dbReference type="GO" id="GO:0004308">
    <property type="term" value="F:exo-alpha-sialidase activity"/>
    <property type="evidence" value="ECO:0007669"/>
    <property type="project" value="UniProtKB-EC"/>
</dbReference>
<dbReference type="Gene3D" id="2.120.10.10">
    <property type="match status" value="1"/>
</dbReference>
<reference evidence="8" key="3">
    <citation type="submission" date="2025-09" db="UniProtKB">
        <authorList>
            <consortium name="Ensembl"/>
        </authorList>
    </citation>
    <scope>IDENTIFICATION</scope>
</reference>
<keyword evidence="4" id="KW-0442">Lipid degradation</keyword>
<keyword evidence="6" id="KW-0326">Glycosidase</keyword>
<dbReference type="InterPro" id="IPR036278">
    <property type="entry name" value="Sialidase_sf"/>
</dbReference>
<dbReference type="GO" id="GO:0009313">
    <property type="term" value="P:oligosaccharide catabolic process"/>
    <property type="evidence" value="ECO:0007669"/>
    <property type="project" value="TreeGrafter"/>
</dbReference>
<evidence type="ECO:0000259" key="7">
    <source>
        <dbReference type="Pfam" id="PF13088"/>
    </source>
</evidence>
<dbReference type="CDD" id="cd15482">
    <property type="entry name" value="Sialidase_non-viral"/>
    <property type="match status" value="1"/>
</dbReference>
<feature type="domain" description="Sialidase" evidence="7">
    <location>
        <begin position="45"/>
        <end position="349"/>
    </location>
</feature>
<keyword evidence="9" id="KW-1185">Reference proteome</keyword>
<comment type="catalytic activity">
    <reaction evidence="1">
        <text>Hydrolysis of alpha-(2-&gt;3)-, alpha-(2-&gt;6)-, alpha-(2-&gt;8)- glycosidic linkages of terminal sialic acid residues in oligosaccharides, glycoproteins, glycolipids, colominic acid and synthetic substrates.</text>
        <dbReference type="EC" id="3.2.1.18"/>
    </reaction>
</comment>
<keyword evidence="4" id="KW-0443">Lipid metabolism</keyword>
<name>A0A8C6LCS7_NOTFU</name>
<evidence type="ECO:0000256" key="1">
    <source>
        <dbReference type="ARBA" id="ARBA00000427"/>
    </source>
</evidence>
<evidence type="ECO:0000256" key="3">
    <source>
        <dbReference type="ARBA" id="ARBA00012733"/>
    </source>
</evidence>
<evidence type="ECO:0000256" key="5">
    <source>
        <dbReference type="ARBA" id="ARBA00023277"/>
    </source>
</evidence>
<evidence type="ECO:0000256" key="6">
    <source>
        <dbReference type="ARBA" id="ARBA00023295"/>
    </source>
</evidence>
<evidence type="ECO:0000256" key="4">
    <source>
        <dbReference type="ARBA" id="ARBA00022963"/>
    </source>
</evidence>
<sequence length="381" mass="41873">HPFPHAQVYVLKRQPVFPSNTEGEEGVYRIPALLCDKNTKTLLAFAGKRSDSDDSSSVALVMRKGTVMKEGNSVNWSEPKRVVAQETLEGGYRPMNPCPVYEKKSNTIFLFFIGVEGKVSEQKQIRSGVNKTRLYYMTSADGGNSWSTVTYLTEHLPEIKTWSTFAVGGRLIVPAYAYAQCSSCQACPAKKTRSCCPPPKAFSVYSDDGENFSLGDMMGDESLECEMAEFCDVEGNRFVYCNARSGGGCRVEGVSEDDGKSFILLNSALVETGYGCQGSVVSFPAQPEGAGPAQGEWLLYSNPTSKSKRVDLGVYLNKSPKDQNAWRKPWILNPGPSGYSDLAYLDDGWFACLMERGEKSEIEEIACVCFSYDNLKKGIGN</sequence>
<dbReference type="GO" id="GO:0006689">
    <property type="term" value="P:ganglioside catabolic process"/>
    <property type="evidence" value="ECO:0007669"/>
    <property type="project" value="TreeGrafter"/>
</dbReference>
<dbReference type="Ensembl" id="ENSNFUT00015017807.1">
    <property type="protein sequence ID" value="ENSNFUP00015017017.1"/>
    <property type="gene ID" value="ENSNFUG00015008116.1"/>
</dbReference>
<comment type="similarity">
    <text evidence="2">Belongs to the glycosyl hydrolase 33 family.</text>
</comment>
<dbReference type="GeneTree" id="ENSGT00950000182944"/>
<dbReference type="EC" id="3.2.1.18" evidence="3"/>
<dbReference type="SUPFAM" id="SSF50939">
    <property type="entry name" value="Sialidases"/>
    <property type="match status" value="1"/>
</dbReference>
<reference evidence="8" key="2">
    <citation type="submission" date="2025-08" db="UniProtKB">
        <authorList>
            <consortium name="Ensembl"/>
        </authorList>
    </citation>
    <scope>IDENTIFICATION</scope>
</reference>
<dbReference type="GO" id="GO:0005737">
    <property type="term" value="C:cytoplasm"/>
    <property type="evidence" value="ECO:0007669"/>
    <property type="project" value="TreeGrafter"/>
</dbReference>
<protein>
    <recommendedName>
        <fullName evidence="3">exo-alpha-sialidase</fullName>
        <ecNumber evidence="3">3.2.1.18</ecNumber>
    </recommendedName>
</protein>
<keyword evidence="6" id="KW-0378">Hydrolase</keyword>
<dbReference type="InterPro" id="IPR026856">
    <property type="entry name" value="Sialidase_fam"/>
</dbReference>
<dbReference type="GO" id="GO:0016020">
    <property type="term" value="C:membrane"/>
    <property type="evidence" value="ECO:0007669"/>
    <property type="project" value="TreeGrafter"/>
</dbReference>
<evidence type="ECO:0000313" key="9">
    <source>
        <dbReference type="Proteomes" id="UP000694548"/>
    </source>
</evidence>
<dbReference type="PANTHER" id="PTHR10628">
    <property type="entry name" value="SIALIDASE"/>
    <property type="match status" value="1"/>
</dbReference>
<dbReference type="Proteomes" id="UP000694548">
    <property type="component" value="Chromosome sgr02"/>
</dbReference>